<feature type="domain" description="C-type lectin" evidence="2">
    <location>
        <begin position="30"/>
        <end position="164"/>
    </location>
</feature>
<dbReference type="OMA" id="HEAESHC"/>
<accession>A0A7I4YGG1</accession>
<dbReference type="InterPro" id="IPR050111">
    <property type="entry name" value="C-type_lectin/snaclec_domain"/>
</dbReference>
<sequence>MAAMVVMRTATLLALALGVADATTDGWVHKFGYSYKMFEHTATFDEAEARCVAEGGHLVSIHNHKENELLHAITGTDVIPVAHGYFAWIGLRQKNWPKDKKWTWTDGTPVDYLNWAPDEPNNYNNAEHCAQVIVYNDPKGPFYQKGKEKWNDYYCNAKMMFFVCKKRNIEC</sequence>
<dbReference type="Pfam" id="PF00059">
    <property type="entry name" value="Lectin_C"/>
    <property type="match status" value="1"/>
</dbReference>
<dbReference type="Proteomes" id="UP000025227">
    <property type="component" value="Unplaced"/>
</dbReference>
<reference evidence="4" key="1">
    <citation type="submission" date="2020-12" db="UniProtKB">
        <authorList>
            <consortium name="WormBaseParasite"/>
        </authorList>
    </citation>
    <scope>IDENTIFICATION</scope>
    <source>
        <strain evidence="4">MHco3</strain>
    </source>
</reference>
<keyword evidence="1" id="KW-0732">Signal</keyword>
<dbReference type="PROSITE" id="PS50041">
    <property type="entry name" value="C_TYPE_LECTIN_2"/>
    <property type="match status" value="1"/>
</dbReference>
<evidence type="ECO:0000313" key="4">
    <source>
        <dbReference type="WBParaSite" id="HCON_00099217-00001"/>
    </source>
</evidence>
<dbReference type="WBParaSite" id="HCON_00099217-00001">
    <property type="protein sequence ID" value="HCON_00099217-00001"/>
    <property type="gene ID" value="HCON_00099217"/>
</dbReference>
<proteinExistence type="predicted"/>
<dbReference type="InterPro" id="IPR016186">
    <property type="entry name" value="C-type_lectin-like/link_sf"/>
</dbReference>
<dbReference type="PANTHER" id="PTHR22803">
    <property type="entry name" value="MANNOSE, PHOSPHOLIPASE, LECTIN RECEPTOR RELATED"/>
    <property type="match status" value="1"/>
</dbReference>
<organism evidence="3 4">
    <name type="scientific">Haemonchus contortus</name>
    <name type="common">Barber pole worm</name>
    <dbReference type="NCBI Taxonomy" id="6289"/>
    <lineage>
        <taxon>Eukaryota</taxon>
        <taxon>Metazoa</taxon>
        <taxon>Ecdysozoa</taxon>
        <taxon>Nematoda</taxon>
        <taxon>Chromadorea</taxon>
        <taxon>Rhabditida</taxon>
        <taxon>Rhabditina</taxon>
        <taxon>Rhabditomorpha</taxon>
        <taxon>Strongyloidea</taxon>
        <taxon>Trichostrongylidae</taxon>
        <taxon>Haemonchus</taxon>
    </lineage>
</organism>
<dbReference type="OrthoDB" id="5868435at2759"/>
<feature type="signal peptide" evidence="1">
    <location>
        <begin position="1"/>
        <end position="22"/>
    </location>
</feature>
<dbReference type="AlphaFoldDB" id="A0A7I4YGG1"/>
<dbReference type="SMART" id="SM00034">
    <property type="entry name" value="CLECT"/>
    <property type="match status" value="1"/>
</dbReference>
<evidence type="ECO:0000259" key="2">
    <source>
        <dbReference type="PROSITE" id="PS50041"/>
    </source>
</evidence>
<evidence type="ECO:0000256" key="1">
    <source>
        <dbReference type="SAM" id="SignalP"/>
    </source>
</evidence>
<name>A0A7I4YGG1_HAECO</name>
<dbReference type="Gene3D" id="3.10.100.10">
    <property type="entry name" value="Mannose-Binding Protein A, subunit A"/>
    <property type="match status" value="1"/>
</dbReference>
<dbReference type="InterPro" id="IPR016187">
    <property type="entry name" value="CTDL_fold"/>
</dbReference>
<keyword evidence="3" id="KW-1185">Reference proteome</keyword>
<dbReference type="CDD" id="cd00037">
    <property type="entry name" value="CLECT"/>
    <property type="match status" value="1"/>
</dbReference>
<evidence type="ECO:0000313" key="3">
    <source>
        <dbReference type="Proteomes" id="UP000025227"/>
    </source>
</evidence>
<feature type="chain" id="PRO_5029907411" evidence="1">
    <location>
        <begin position="23"/>
        <end position="171"/>
    </location>
</feature>
<dbReference type="SUPFAM" id="SSF56436">
    <property type="entry name" value="C-type lectin-like"/>
    <property type="match status" value="1"/>
</dbReference>
<protein>
    <submittedName>
        <fullName evidence="4">C-type lectin domain-containing protein</fullName>
    </submittedName>
</protein>
<dbReference type="InterPro" id="IPR001304">
    <property type="entry name" value="C-type_lectin-like"/>
</dbReference>